<gene>
    <name evidence="2" type="ORF">GCM10011358_05080</name>
</gene>
<evidence type="ECO:0008006" key="4">
    <source>
        <dbReference type="Google" id="ProtNLM"/>
    </source>
</evidence>
<feature type="transmembrane region" description="Helical" evidence="1">
    <location>
        <begin position="31"/>
        <end position="49"/>
    </location>
</feature>
<organism evidence="2 3">
    <name type="scientific">Sinisalibacter lacisalsi</name>
    <dbReference type="NCBI Taxonomy" id="1526570"/>
    <lineage>
        <taxon>Bacteria</taxon>
        <taxon>Pseudomonadati</taxon>
        <taxon>Pseudomonadota</taxon>
        <taxon>Alphaproteobacteria</taxon>
        <taxon>Rhodobacterales</taxon>
        <taxon>Roseobacteraceae</taxon>
        <taxon>Sinisalibacter</taxon>
    </lineage>
</organism>
<keyword evidence="1" id="KW-0812">Transmembrane</keyword>
<keyword evidence="3" id="KW-1185">Reference proteome</keyword>
<sequence length="80" mass="8117">MAIIVVSLAIGFALGCFVNYAVTFRTGQARNIAVCMGGALLGGAVIPWLLSISSLAAAIIGAVIGVGIVLYVMFRTSLTA</sequence>
<evidence type="ECO:0000313" key="2">
    <source>
        <dbReference type="EMBL" id="GGD23660.1"/>
    </source>
</evidence>
<dbReference type="EMBL" id="BMGI01000001">
    <property type="protein sequence ID" value="GGD23660.1"/>
    <property type="molecule type" value="Genomic_DNA"/>
</dbReference>
<keyword evidence="1" id="KW-0472">Membrane</keyword>
<evidence type="ECO:0000256" key="1">
    <source>
        <dbReference type="SAM" id="Phobius"/>
    </source>
</evidence>
<protein>
    <recommendedName>
        <fullName evidence="4">GlsB/YeaQ/YmgE family stress response membrane protein</fullName>
    </recommendedName>
</protein>
<evidence type="ECO:0000313" key="3">
    <source>
        <dbReference type="Proteomes" id="UP000617355"/>
    </source>
</evidence>
<feature type="transmembrane region" description="Helical" evidence="1">
    <location>
        <begin position="55"/>
        <end position="74"/>
    </location>
</feature>
<keyword evidence="1" id="KW-1133">Transmembrane helix</keyword>
<dbReference type="Proteomes" id="UP000617355">
    <property type="component" value="Unassembled WGS sequence"/>
</dbReference>
<comment type="caution">
    <text evidence="2">The sequence shown here is derived from an EMBL/GenBank/DDBJ whole genome shotgun (WGS) entry which is preliminary data.</text>
</comment>
<proteinExistence type="predicted"/>
<name>A0ABQ1QD46_9RHOB</name>
<reference evidence="3" key="1">
    <citation type="journal article" date="2019" name="Int. J. Syst. Evol. Microbiol.">
        <title>The Global Catalogue of Microorganisms (GCM) 10K type strain sequencing project: providing services to taxonomists for standard genome sequencing and annotation.</title>
        <authorList>
            <consortium name="The Broad Institute Genomics Platform"/>
            <consortium name="The Broad Institute Genome Sequencing Center for Infectious Disease"/>
            <person name="Wu L."/>
            <person name="Ma J."/>
        </authorList>
    </citation>
    <scope>NUCLEOTIDE SEQUENCE [LARGE SCALE GENOMIC DNA]</scope>
    <source>
        <strain evidence="3">CGMCC 1.12922</strain>
    </source>
</reference>
<dbReference type="RefSeq" id="WP_188526034.1">
    <property type="nucleotide sequence ID" value="NZ_BMGI01000001.1"/>
</dbReference>
<accession>A0ABQ1QD46</accession>
<feature type="transmembrane region" description="Helical" evidence="1">
    <location>
        <begin position="6"/>
        <end position="24"/>
    </location>
</feature>